<dbReference type="PANTHER" id="PTHR28187">
    <property type="entry name" value="PROTEIN RCR1-RELATED"/>
    <property type="match status" value="1"/>
</dbReference>
<dbReference type="Proteomes" id="UP000002605">
    <property type="component" value="Chromosome 2"/>
</dbReference>
<evidence type="ECO:0000313" key="4">
    <source>
        <dbReference type="EMBL" id="CAX44026.1"/>
    </source>
</evidence>
<dbReference type="CGD" id="CAL0000167592">
    <property type="gene designation" value="Cd36_22470"/>
</dbReference>
<dbReference type="InterPro" id="IPR020999">
    <property type="entry name" value="Chitin_synth_reg_RCR"/>
</dbReference>
<dbReference type="AlphaFoldDB" id="B9WCA4"/>
<dbReference type="GO" id="GO:0016192">
    <property type="term" value="P:vesicle-mediated transport"/>
    <property type="evidence" value="ECO:0007669"/>
    <property type="project" value="TreeGrafter"/>
</dbReference>
<dbReference type="EMBL" id="FM992689">
    <property type="protein sequence ID" value="CAX44026.1"/>
    <property type="molecule type" value="Genomic_DNA"/>
</dbReference>
<proteinExistence type="predicted"/>
<keyword evidence="2" id="KW-1133">Transmembrane helix</keyword>
<protein>
    <submittedName>
        <fullName evidence="4">Uncharacterized protein</fullName>
    </submittedName>
</protein>
<feature type="region of interest" description="Disordered" evidence="1">
    <location>
        <begin position="49"/>
        <end position="148"/>
    </location>
</feature>
<accession>B9WCA4</accession>
<feature type="compositionally biased region" description="Polar residues" evidence="1">
    <location>
        <begin position="66"/>
        <end position="83"/>
    </location>
</feature>
<dbReference type="GeneID" id="8046263"/>
<evidence type="ECO:0000256" key="2">
    <source>
        <dbReference type="SAM" id="Phobius"/>
    </source>
</evidence>
<evidence type="ECO:0000313" key="5">
    <source>
        <dbReference type="Proteomes" id="UP000002605"/>
    </source>
</evidence>
<evidence type="ECO:0000256" key="1">
    <source>
        <dbReference type="SAM" id="MobiDB-lite"/>
    </source>
</evidence>
<keyword evidence="5" id="KW-1185">Reference proteome</keyword>
<dbReference type="VEuPathDB" id="FungiDB:CD36_22470"/>
<feature type="compositionally biased region" description="Low complexity" evidence="1">
    <location>
        <begin position="49"/>
        <end position="65"/>
    </location>
</feature>
<organism evidence="4 5">
    <name type="scientific">Candida dubliniensis (strain CD36 / ATCC MYA-646 / CBS 7987 / NCPF 3949 / NRRL Y-17841)</name>
    <name type="common">Yeast</name>
    <dbReference type="NCBI Taxonomy" id="573826"/>
    <lineage>
        <taxon>Eukaryota</taxon>
        <taxon>Fungi</taxon>
        <taxon>Dikarya</taxon>
        <taxon>Ascomycota</taxon>
        <taxon>Saccharomycotina</taxon>
        <taxon>Pichiomycetes</taxon>
        <taxon>Debaryomycetaceae</taxon>
        <taxon>Candida/Lodderomyces clade</taxon>
        <taxon>Candida</taxon>
    </lineage>
</organism>
<feature type="transmembrane region" description="Helical" evidence="2">
    <location>
        <begin position="20"/>
        <end position="44"/>
    </location>
</feature>
<dbReference type="OrthoDB" id="4088875at2759"/>
<reference evidence="4 5" key="1">
    <citation type="journal article" date="2009" name="Genome Res.">
        <title>Comparative genomics of the fungal pathogens Candida dubliniensis and Candida albicans.</title>
        <authorList>
            <person name="Jackson A.P."/>
            <person name="Gamble J.A."/>
            <person name="Yeomans T."/>
            <person name="Moran G.P."/>
            <person name="Saunders D."/>
            <person name="Harris D."/>
            <person name="Aslett M."/>
            <person name="Barrell J.F."/>
            <person name="Butler G."/>
            <person name="Citiulo F."/>
            <person name="Coleman D.C."/>
            <person name="de Groot P.W.J."/>
            <person name="Goodwin T.J."/>
            <person name="Quail M.A."/>
            <person name="McQuillan J."/>
            <person name="Munro C.A."/>
            <person name="Pain A."/>
            <person name="Poulter R.T."/>
            <person name="Rajandream M.A."/>
            <person name="Renauld H."/>
            <person name="Spiering M.J."/>
            <person name="Tivey A."/>
            <person name="Gow N.A.R."/>
            <person name="Barrell B."/>
            <person name="Sullivan D.J."/>
            <person name="Berriman M."/>
        </authorList>
    </citation>
    <scope>NUCLEOTIDE SEQUENCE [LARGE SCALE GENOMIC DNA]</scope>
    <source>
        <strain evidence="5">CD36 / ATCC MYA-646 / CBS 7987 / NCPF 3949 / NRRL Y-17841</strain>
    </source>
</reference>
<keyword evidence="2" id="KW-0812">Transmembrane</keyword>
<dbReference type="RefSeq" id="XP_002418721.1">
    <property type="nucleotide sequence ID" value="XM_002418676.1"/>
</dbReference>
<dbReference type="KEGG" id="cdu:CD36_22470"/>
<evidence type="ECO:0000313" key="3">
    <source>
        <dbReference type="CGD" id="CAL0000167592"/>
    </source>
</evidence>
<name>B9WCA4_CANDC</name>
<sequence>MLLVYHHYTQDQYVELSKRSAYSGSGIGIGIFIFIAIVIFVSMLGRGSQKSKNQTKQKNNTSGTTLGSINLQSRNRHQSVVSIQQQQQQQQQSLGTMTNPENDYVPPYTQTPNDNDLGRFDKQGNFHASNRPENVLLPSPPPPVYLST</sequence>
<feature type="compositionally biased region" description="Pro residues" evidence="1">
    <location>
        <begin position="138"/>
        <end position="148"/>
    </location>
</feature>
<dbReference type="HOGENOM" id="CLU_1777174_0_0_1"/>
<keyword evidence="2" id="KW-0472">Membrane</keyword>
<gene>
    <name evidence="3" type="ordered locus">Cd36_22470</name>
    <name evidence="4" type="ORF">CD36_22470</name>
</gene>
<dbReference type="PANTHER" id="PTHR28187:SF1">
    <property type="entry name" value="PROTEIN RCR1-RELATED"/>
    <property type="match status" value="1"/>
</dbReference>